<feature type="coiled-coil region" evidence="4">
    <location>
        <begin position="563"/>
        <end position="597"/>
    </location>
</feature>
<dbReference type="Gene3D" id="3.30.1520.10">
    <property type="entry name" value="Phox-like domain"/>
    <property type="match status" value="1"/>
</dbReference>
<dbReference type="Pfam" id="PF25037">
    <property type="entry name" value="VPS13_C"/>
    <property type="match status" value="1"/>
</dbReference>
<dbReference type="InterPro" id="IPR036871">
    <property type="entry name" value="PX_dom_sf"/>
</dbReference>
<feature type="compositionally biased region" description="Low complexity" evidence="5">
    <location>
        <begin position="4404"/>
        <end position="4433"/>
    </location>
</feature>
<feature type="compositionally biased region" description="Low complexity" evidence="5">
    <location>
        <begin position="4312"/>
        <end position="4326"/>
    </location>
</feature>
<evidence type="ECO:0000256" key="3">
    <source>
        <dbReference type="ARBA" id="ARBA00023055"/>
    </source>
</evidence>
<evidence type="ECO:0000256" key="1">
    <source>
        <dbReference type="ARBA" id="ARBA00006545"/>
    </source>
</evidence>
<feature type="region of interest" description="Disordered" evidence="5">
    <location>
        <begin position="4004"/>
        <end position="4027"/>
    </location>
</feature>
<comment type="caution">
    <text evidence="8">The sequence shown here is derived from an EMBL/GenBank/DDBJ whole genome shotgun (WGS) entry which is preliminary data.</text>
</comment>
<accession>A0A8S9TMB0</accession>
<dbReference type="PANTHER" id="PTHR16166:SF93">
    <property type="entry name" value="INTERMEMBRANE LIPID TRANSFER PROTEIN VPS13"/>
    <property type="match status" value="1"/>
</dbReference>
<feature type="compositionally biased region" description="Basic and acidic residues" evidence="5">
    <location>
        <begin position="2525"/>
        <end position="2535"/>
    </location>
</feature>
<keyword evidence="2" id="KW-0813">Transport</keyword>
<dbReference type="GO" id="GO:0035091">
    <property type="term" value="F:phosphatidylinositol binding"/>
    <property type="evidence" value="ECO:0007669"/>
    <property type="project" value="InterPro"/>
</dbReference>
<dbReference type="Pfam" id="PF25036">
    <property type="entry name" value="VPS13_VAB"/>
    <property type="match status" value="1"/>
</dbReference>
<feature type="region of interest" description="Disordered" evidence="5">
    <location>
        <begin position="2370"/>
        <end position="2424"/>
    </location>
</feature>
<feature type="region of interest" description="Disordered" evidence="5">
    <location>
        <begin position="5560"/>
        <end position="5579"/>
    </location>
</feature>
<keyword evidence="4" id="KW-0175">Coiled coil</keyword>
<dbReference type="SMART" id="SM00312">
    <property type="entry name" value="PX"/>
    <property type="match status" value="1"/>
</dbReference>
<dbReference type="InterPro" id="IPR001478">
    <property type="entry name" value="PDZ"/>
</dbReference>
<dbReference type="InterPro" id="IPR009543">
    <property type="entry name" value="VPS13_VAB"/>
</dbReference>
<dbReference type="SUPFAM" id="SSF64268">
    <property type="entry name" value="PX domain"/>
    <property type="match status" value="1"/>
</dbReference>
<dbReference type="GO" id="GO:0006623">
    <property type="term" value="P:protein targeting to vacuole"/>
    <property type="evidence" value="ECO:0007669"/>
    <property type="project" value="TreeGrafter"/>
</dbReference>
<dbReference type="PANTHER" id="PTHR16166">
    <property type="entry name" value="VACUOLAR PROTEIN SORTING-ASSOCIATED PROTEIN VPS13"/>
    <property type="match status" value="1"/>
</dbReference>
<feature type="region of interest" description="Disordered" evidence="5">
    <location>
        <begin position="2185"/>
        <end position="2211"/>
    </location>
</feature>
<dbReference type="InterPro" id="IPR001683">
    <property type="entry name" value="PX_dom"/>
</dbReference>
<organism evidence="8 9">
    <name type="scientific">Phytophthora infestans</name>
    <name type="common">Potato late blight agent</name>
    <name type="synonym">Botrytis infestans</name>
    <dbReference type="NCBI Taxonomy" id="4787"/>
    <lineage>
        <taxon>Eukaryota</taxon>
        <taxon>Sar</taxon>
        <taxon>Stramenopiles</taxon>
        <taxon>Oomycota</taxon>
        <taxon>Peronosporomycetes</taxon>
        <taxon>Peronosporales</taxon>
        <taxon>Peronosporaceae</taxon>
        <taxon>Phytophthora</taxon>
    </lineage>
</organism>
<feature type="compositionally biased region" description="Acidic residues" evidence="5">
    <location>
        <begin position="2710"/>
        <end position="2724"/>
    </location>
</feature>
<feature type="region of interest" description="Disordered" evidence="5">
    <location>
        <begin position="2681"/>
        <end position="2741"/>
    </location>
</feature>
<evidence type="ECO:0000256" key="4">
    <source>
        <dbReference type="SAM" id="Coils"/>
    </source>
</evidence>
<dbReference type="PROSITE" id="PS50106">
    <property type="entry name" value="PDZ"/>
    <property type="match status" value="1"/>
</dbReference>
<feature type="compositionally biased region" description="Polar residues" evidence="5">
    <location>
        <begin position="2411"/>
        <end position="2423"/>
    </location>
</feature>
<evidence type="ECO:0000313" key="9">
    <source>
        <dbReference type="Proteomes" id="UP000704712"/>
    </source>
</evidence>
<dbReference type="Pfam" id="PF00787">
    <property type="entry name" value="PX"/>
    <property type="match status" value="1"/>
</dbReference>
<feature type="compositionally biased region" description="Low complexity" evidence="5">
    <location>
        <begin position="1919"/>
        <end position="1931"/>
    </location>
</feature>
<feature type="region of interest" description="Disordered" evidence="5">
    <location>
        <begin position="2525"/>
        <end position="2546"/>
    </location>
</feature>
<dbReference type="InterPro" id="IPR056748">
    <property type="entry name" value="VPS13-like_C"/>
</dbReference>
<evidence type="ECO:0000259" key="6">
    <source>
        <dbReference type="PROSITE" id="PS50106"/>
    </source>
</evidence>
<proteinExistence type="inferred from homology"/>
<gene>
    <name evidence="8" type="ORF">GN958_ATG22915</name>
</gene>
<dbReference type="InterPro" id="IPR026854">
    <property type="entry name" value="VPS13_N"/>
</dbReference>
<feature type="compositionally biased region" description="Low complexity" evidence="5">
    <location>
        <begin position="2384"/>
        <end position="2404"/>
    </location>
</feature>
<feature type="compositionally biased region" description="Low complexity" evidence="5">
    <location>
        <begin position="2968"/>
        <end position="2994"/>
    </location>
</feature>
<feature type="region of interest" description="Disordered" evidence="5">
    <location>
        <begin position="2968"/>
        <end position="3010"/>
    </location>
</feature>
<dbReference type="InterPro" id="IPR036034">
    <property type="entry name" value="PDZ_sf"/>
</dbReference>
<protein>
    <submittedName>
        <fullName evidence="8">PX domain-containing protein</fullName>
    </submittedName>
</protein>
<sequence length="5579" mass="616559">MFLQRYVHVVLDAILGSYVKDIDPDALQISVWNGKIEVEAVELHPDAFPLPKQMRLVKGTLRQLRIDLPWTNLANQPIRVDIRDVSLLLEVCANDRAHSANEQSPETRHRQKLQTLQRKRAALDAIEKAAEFNETNKTQAPPGQSWTQSFLFKLMVKVLDNVQVHVQHLHLRMEDAVSDPRHPYAVGMTLEAIIIKSADEGWNYTMVGRGQQQDGASFIRKKMDINKFGIYWSLPLVPVPATVLSDAEAFATLMRRNFSVGKKLEELEPSPSPPTSERVELEKTTFPALLKQSDYIVHPLTVSMKLTVNDGNAKLPITHQELSERVLSRLGTPWMVETIDAIGGEAWSEFLEMMPKLAGERKYTLGFVFSEAWSVARDLAEEEDEIPSVKQFKDALSSCMQWSLAEVDRVEPCIVKYREAVVHVMEEKSTYIDAQASIDQISTSLHRQQYLSALSFISFLTVKRRQARYLVLRPKRIRVKDNPRRWWGYAINAVLLDVRERLAHVDWEALEKTRQQRNRYKELYLVLEHGTTFAASLVSPDLRLLTKEMARSELDELEFTMDVQELMKLRRAVRNDIVEKEKEKEVLKKLQRQREREDGGPFSQGSEVPASSRLWSYATWLTGTGRGAQGGYDTGSRRGGEVRVEDVKWSDQDTKDLYEAIDFHPDVVDKEGRSSESSESEDAAAAASAHKKRLLQEQQHILYRFQLTLCKARFGLGLEDVPSELNGLALHEGVGTAIPTKSSLSPHLIASLDDVEIQFQVRSSCVEVGLQLRDAFFCQGSKSSAQDSPSRKRRSVSSSGTDFFLQRMDMEEILEYHPVGVRNQMSSVRLRHCERELPLMQLHIESERQPKHDEEADTKRETSSEDAAAAHLLRVSLVTQPIKCNVNLMFLLDVVAVFSRPVNVDLSGLEHSAWKRAQSLQRYSTAQLRDAIARRTKVDVRLDVISPLINIIQSPPSDTGIPIGDEVSLLVFLGHLKAQTKHPGDNYEEGGVSSDFGETESPESRKTGVTTPEESLYDVLEISISGIEVQIIDGRNNGIVRNVFRMRTQSGKRSSWHYLLKKTSLAFSFYMSVTPDDPSVPLLKLFGGVDSVNLNLSATSFRSLMQLLHSFGGNFSAHAQRRLDTQAATVVDIASLPSTRIGQQSAGTPQRSKPKLVRKVSSYVKPGAVALSSSGSSGRPAASENSPYLGLARKIQLERKTTLGEKDIDDHDLLKLWKRVLCQLQFGVGEVILTLQVRDMENGSGKIVRVRAVDINTRLKVRSYDKRLEFALGTFLVEDILLSRPSPSSKVVEKKRFLMKSGNHGVVADLDGKSLEEDAPFAKPPPSSEQLIHVTITSIASDVVLPKDKKLWKNTRHSPLSPSSQERSVWQDPLVTSLSVDASLRVLTIDVFQDTLAEVVVFFFQHSGDNTEESVQEQSPPPPPPLSLRSVSEASTEKKGDVEEQSVLSSVDAEANERTFSRKLSVWVASSFLDNLPGTSPENEKGPEDSTAVKDGVEEELPASMQLRLHVEGLSLFLHLDDKLRPEGMPSAFATLTAHQFCCCVQKFPRYLSMFAYLTSLKICDVSLPDQKLSEIISHGSTSPEPKEDTLWLNRDDTRDNDGGIAVGHIPTLSEILIMLDDVPAVFSCAAQFYGADSIQEAWHPGYSSRYSVRLKSPRIRFLYSFVDDMRNYWLKGVLLETVLSILSDRDQADMFWEGDFQLADIQGGPIQAHMDAEEDEKEENVDDEARTGEFLGSDVVSMFPLVDIRLEDAVLEMPPHRMASESLLLRFDSFRVSNEGVVNSFLGMENRIVAKVLLNSSLKQLQLDMKALRIVSVILVDRSDVDKRLDGGGLITQSLLGLTNYALSVDFRSHDDLKLNLIFGPVRLVCNQEQYAFVLRVPFQNYRERSRYRFFLQGAEAQAKPRARIASRRFSSSRSVDGASSSVGVVEDGDEVSNGASVSETPEAAEERHIMLDLHAPEITMEILQGQHGYHPSSSGDLDMIEKGRTNDGSICLLALSALSGRADYNLATGRLTANVDLEGIHVRDSRVSSKISASYRDVVVFERYKEGLPKAIKIQFGRESFDVDLSTIGFDPAFASPANGLRTLRTQFRSVSSRAIGGLFGSEFSLRRTDSEMSAYSQMSSTVASHGAHSVKSSEEKSPSVVGVEGRMDLVVDIAGFKVIPSSIHYDLIQFLTNPRGLSGDAEASESSRGEVDGDGDPDPESTALVPPVYRRISLELNLGPSALLLVENPHKLKSRALMLSWESSVLLNYLQQANEDECTNIEDEAKESPAHSRNQLQFCIALENIHATSRLSEESVWAAELSATAASADCLKPIDMETVLQMDLHSRFLRFRTTFNRVMELRFGYLDFCTMLAALEHISHRPLSVQPTTSGQKRRSMSGSSISSLSGGGAESETSSWSERRHSPTSPRSGLVLSSSKKAERQRTAALYGSSLIYLVSASFRGRLETRPVVGFYNSTWRKRYLVLPYTAQQRQLVESVAFRILPATGSRRQLGDEIYYGDRIILEAVVDGNSDNDEKIAREESLSREESAGTPTADAAKTTQPTLIRKYDQLGANGYLGPEGSAGAFETTIWKHGSTMFNSDKSVIYDRELIVFEELTIYRSFSKGKKFGVADATGQQMDFNSARSGPQAEGAHTVDTTGARGGGYLMYNGVGDAPIPFALSIVSSKARSRFTRCEETTSSPVEDGEAAAGTVADGGANAGADTDGDGDAVDTADVIEENNSPPKRNQRKKRRRKRKSLFAYSSFLENLKILKFTLPGVNATVVNDFHNMLLPLLHFRVATLHADIRGRLEDKFTALASLRFGIQAYNSQLAVWEPVLEDFEVNMAYHGKGGVLCDYCMSERQSVSPTGAALRCDGMPLCLFRSSRTEVLTKAAAHSWESKNFIYRELLEQPDVQDGAKLANTFMIVVKDDFNINVSRNVVNVLVHFFALVTKVTAADEALSSRLGPFIYVDNQSGIPFVIATHPSSSSGAPPTAGGTPSSSRRPTSSIEMPTEVPGADTNDDIMKTGTAMFNSNAWSRRRLTTMLNDISSSDTKWIRVDSGERVATEIVAHEAPAGCVTSPLRRLLWLKPQSASPRTTSSKAIPVPIGYSNRSYLHLESSGKQRDSWHGESIICETVAEQGTLVLRLRGKIQLTNFFSVPIQVIYNDQREETIEPGGKTAHYIPIQYLESGTVAFRPLLSNGKVQHSEPLSIASLLRSNDDSKTRGRSNRRQNVGSLELRKALTFYWDVHPSSWGDDVPDFTFGVSLPPFQVILTALRKSERHETTITLRPPIVLENLVPYELSYRTVCMKSEAEVVWVAKNAAAFSGVNGKVSSGSSACVAELDVLERDLDSREIVQTPTVVGLSLALPQIQLGRFSRWSRDTFIYGCESFCERIELNMRDDSEFEAPTPANKLTICVEITQLEKLRSRALNTLCPVVCRVFTEYWLIDRTSLSLAFYTADDYLIPSNHPGRLYDDDKSDAENESPSVSLSVFSCESKQVVSKMKIGIKGDKGEREVQSEPFDISAVGVRGQILVPTNRSRDARSLLSTIAEFGAPSDGLRTTFKQYEFGVMIEQGPDKFLRSRVVTLVPRYYFINTSNRFEIRIRQERSADPSAAIVLRPQETKIFHWSDSRLPSRVQICFVLPDNRHDERDTVSYANSSQWSAPFELSSVGNFVLRVKSKVRPAPPCLPECFEGNVGKRELVEDDEETHLFFDEEDVYSDVERVLADGIQLNVAVELHDPSFLVYLEEGKPSVHSSPVSSYEYQEGDREHTLTVKNKENEGFVPFKIKNECSNLALVVWQKTLVKDDKGNVTIGFEGGDAVLPFHTIDYVPFRFSAFPTVFVQVQKVAGLGIGALRKEHPLHGRRSDTLASKSSAEKDAPATALARAATVGQTQVVASFEVQLKKLQRLPTIDVSEGVVKKRLWAEVLLDETTKTLLVTDMLPGFSGEHKRRRRATLLRSWKRYNTSIVFISHVLAAHRAQLADGCDDDNVQDAPAKKKRVRFASDVAEVKGKSGSDEVGAAKAARQAEASNTPPSIEEEKEVEALVLCVRLVEATYLEDVFLQAGRSDLTSCQPFITFSLKTDGEEARTKLVPQSATMFPRWLPAPHLRAVLSALMLSDGGAESSSHEFGAGAEIIVEIREADKILFGSSVIATARIPLQEYCAAAMISTRSGANNELQVVEFLAPVRVARKGGGWSRPVENEARIRFQICCRRTLTTRLTAAESSGEGRESLDTVKELKDTLSAYTMKKILDVLVSSRSQLKLLLEREAVDTSTSGTNIPAALRSVPDSSSGEEEKNSGLSRFVARSAGSDDDSLESRSRSTSSVRGSAVSATTDEATSDGTYEEMGDEKRLSAVLIGVSNLQIPTEIIRNNFKHTHGTTDNQGPKVYCTITYQESTRSALSAVAKSSTASVAASDQNSNADDNGSSSPSGSSMTGPPGSNAHLQQVRTHKLPRGQKLGLDLVYRNGRVLVQGVVCDGPCGTLVYEGKIRIGDTVVAANNKSIVNLHRDASFAVIEKAMHWGEGIGRATPEQASATFTLSFLYQATTPERMAFRDTSRPPCAQTADEDAGVRKYDAEWNRRVEFVETANKKPTAGAGEEQVLVRVYLRNETSDHGLSASQESSIVPFLYFFGDDAMMDHLDHSKQDSRFDVLLAECWVPLPPSSLSSAAIPMSMDGNPLAESSALTFNERICALYSPQQRAHQHSALEMIGQLRLALKWDFINPLRAAHEQGDLSLHFQLEVARICISVVDDAAWSSVASAAGPQQPQEVLCISLSDQNASAGVQLSFGQITDGKQVINARIGHFQIDNQLLDTNYPVLLRPMRLVDAQMQEEGYTMAREKGGKCNDGDGPMLLPTVQLMAVFSRQPNVIQFDYIFGQLQELEIKLEDATLVALAHVFSGVEWSHTASTARATKKKKRPGDEFGSNLALKLLEIEWSTPTLLSTAAGGRLGSTRNGGGANMKVLLRWLLLCPVKVNVTFTSTADRSLLLSLLSPDMSSVLSTLISAAAALVSNLDQAPIRVPEFYVENLLETTHTLAFYAMQHYLHHGLRSWYNIMGSVDFLGNPIGLVSTLGTGVKDFFYTPAQMLLEDENGLRIDNLRTGMTKGSKSLLRNTAVGIFHTTGKITETLGKGIALLAMDEQYNVQRQRASTRQVKKINDLGDAIAEGSKGLVGGVWDGIKGVVAAPVRGAEQDGAGGFVVGIGKGVAGLIVKPTAGFLDLLTSLSRGAKTSAESLDGTDRNAFDTVTRFRLPRRICSDGVLVSYSDREARGYAVLLLTSLDATDDYVYHVDYGIEPHRGLLLLTDKRLICLSGKTGQKLWEVALDSTLEMVVEGATLKIGQTTSPSRSYHIECDNEVAASNFRVAVDSARVDVSATRYLLLNLEKSQEESRIIGGGRFGSGAAGLFNNDEDRTDLHVLMESVQDTTVSGLSNDDLRSQPLRSVRVEVCHLQNKDAHANVPNRTIDKLLSFSVFQIQVYGGPFQWTVFRRFSEFRELCATLETAGYVLDGLPPLPPRTFLPSTRAPVAKYRQEALNMFLQAAIMHSAISRSAAMLSFLTCEAREVRVSLPPLSPTGEREASQRAGDSP</sequence>
<feature type="domain" description="PDZ" evidence="6">
    <location>
        <begin position="4438"/>
        <end position="4510"/>
    </location>
</feature>
<evidence type="ECO:0000256" key="2">
    <source>
        <dbReference type="ARBA" id="ARBA00022448"/>
    </source>
</evidence>
<dbReference type="Proteomes" id="UP000704712">
    <property type="component" value="Unassembled WGS sequence"/>
</dbReference>
<evidence type="ECO:0000259" key="7">
    <source>
        <dbReference type="PROSITE" id="PS50195"/>
    </source>
</evidence>
<feature type="region of interest" description="Disordered" evidence="5">
    <location>
        <begin position="1411"/>
        <end position="1451"/>
    </location>
</feature>
<feature type="region of interest" description="Disordered" evidence="5">
    <location>
        <begin position="1919"/>
        <end position="1948"/>
    </location>
</feature>
<dbReference type="PROSITE" id="PS50195">
    <property type="entry name" value="PX"/>
    <property type="match status" value="1"/>
</dbReference>
<reference evidence="8" key="1">
    <citation type="submission" date="2020-03" db="EMBL/GenBank/DDBJ databases">
        <title>Hybrid Assembly of Korean Phytophthora infestans isolates.</title>
        <authorList>
            <person name="Prokchorchik M."/>
            <person name="Lee Y."/>
            <person name="Seo J."/>
            <person name="Cho J.-H."/>
            <person name="Park Y.-E."/>
            <person name="Jang D.-C."/>
            <person name="Im J.-S."/>
            <person name="Choi J.-G."/>
            <person name="Park H.-J."/>
            <person name="Lee G.-B."/>
            <person name="Lee Y.-G."/>
            <person name="Hong S.-Y."/>
            <person name="Cho K."/>
            <person name="Sohn K.H."/>
        </authorList>
    </citation>
    <scope>NUCLEOTIDE SEQUENCE</scope>
    <source>
        <strain evidence="8">KR_2_A2</strain>
    </source>
</reference>
<dbReference type="GO" id="GO:0006869">
    <property type="term" value="P:lipid transport"/>
    <property type="evidence" value="ECO:0007669"/>
    <property type="project" value="UniProtKB-KW"/>
</dbReference>
<dbReference type="SUPFAM" id="SSF50156">
    <property type="entry name" value="PDZ domain-like"/>
    <property type="match status" value="1"/>
</dbReference>
<feature type="domain" description="PX" evidence="7">
    <location>
        <begin position="5443"/>
        <end position="5556"/>
    </location>
</feature>
<keyword evidence="3" id="KW-0445">Lipid transport</keyword>
<comment type="similarity">
    <text evidence="1">Belongs to the VPS13 family.</text>
</comment>
<evidence type="ECO:0000256" key="5">
    <source>
        <dbReference type="SAM" id="MobiDB-lite"/>
    </source>
</evidence>
<dbReference type="EMBL" id="JAACNO010003216">
    <property type="protein sequence ID" value="KAF4127859.1"/>
    <property type="molecule type" value="Genomic_DNA"/>
</dbReference>
<name>A0A8S9TMB0_PHYIN</name>
<dbReference type="InterPro" id="IPR026847">
    <property type="entry name" value="VPS13"/>
</dbReference>
<dbReference type="GO" id="GO:0045053">
    <property type="term" value="P:protein retention in Golgi apparatus"/>
    <property type="evidence" value="ECO:0007669"/>
    <property type="project" value="TreeGrafter"/>
</dbReference>
<evidence type="ECO:0000313" key="8">
    <source>
        <dbReference type="EMBL" id="KAF4127859.1"/>
    </source>
</evidence>
<feature type="compositionally biased region" description="Low complexity" evidence="5">
    <location>
        <begin position="2694"/>
        <end position="2709"/>
    </location>
</feature>
<feature type="compositionally biased region" description="Basic residues" evidence="5">
    <location>
        <begin position="2732"/>
        <end position="2741"/>
    </location>
</feature>
<feature type="region of interest" description="Disordered" evidence="5">
    <location>
        <begin position="4266"/>
        <end position="4339"/>
    </location>
</feature>
<feature type="region of interest" description="Disordered" evidence="5">
    <location>
        <begin position="4404"/>
        <end position="4442"/>
    </location>
</feature>
<dbReference type="Pfam" id="PF12624">
    <property type="entry name" value="VPS13_N"/>
    <property type="match status" value="2"/>
</dbReference>
<feature type="region of interest" description="Disordered" evidence="5">
    <location>
        <begin position="981"/>
        <end position="1010"/>
    </location>
</feature>
<dbReference type="CDD" id="cd06093">
    <property type="entry name" value="PX_domain"/>
    <property type="match status" value="1"/>
</dbReference>